<keyword evidence="2" id="KW-0460">Magnesium</keyword>
<feature type="domain" description="Terpene synthase metal-binding" evidence="5">
    <location>
        <begin position="227"/>
        <end position="465"/>
    </location>
</feature>
<dbReference type="FunFam" id="1.50.10.130:FF:000001">
    <property type="entry name" value="Isoprene synthase, chloroplastic"/>
    <property type="match status" value="2"/>
</dbReference>
<evidence type="ECO:0000256" key="2">
    <source>
        <dbReference type="ARBA" id="ARBA00022842"/>
    </source>
</evidence>
<evidence type="ECO:0000259" key="5">
    <source>
        <dbReference type="Pfam" id="PF03936"/>
    </source>
</evidence>
<dbReference type="EMBL" id="CP097510">
    <property type="protein sequence ID" value="URE22751.1"/>
    <property type="molecule type" value="Genomic_DNA"/>
</dbReference>
<dbReference type="OrthoDB" id="1747480at2759"/>
<dbReference type="GO" id="GO:0010333">
    <property type="term" value="F:terpene synthase activity"/>
    <property type="evidence" value="ECO:0007669"/>
    <property type="project" value="InterPro"/>
</dbReference>
<dbReference type="PANTHER" id="PTHR31225:SF93">
    <property type="entry name" value="ALPHA-HUMULENE_(-)-(E)-BETA-CARYOPHYLLENE SYNTHASE"/>
    <property type="match status" value="1"/>
</dbReference>
<dbReference type="SUPFAM" id="SSF48576">
    <property type="entry name" value="Terpenoid synthases"/>
    <property type="match status" value="2"/>
</dbReference>
<evidence type="ECO:0000259" key="4">
    <source>
        <dbReference type="Pfam" id="PF01397"/>
    </source>
</evidence>
<dbReference type="CDD" id="cd00684">
    <property type="entry name" value="Terpene_cyclase_plant_C1"/>
    <property type="match status" value="2"/>
</dbReference>
<dbReference type="PANTHER" id="PTHR31225">
    <property type="entry name" value="OS04G0344100 PROTEIN-RELATED"/>
    <property type="match status" value="1"/>
</dbReference>
<dbReference type="FunFam" id="1.10.600.10:FF:000007">
    <property type="entry name" value="Isoprene synthase, chloroplastic"/>
    <property type="match status" value="1"/>
</dbReference>
<name>A0A9E7GVZ4_9LILI</name>
<dbReference type="SFLD" id="SFLDG01014">
    <property type="entry name" value="Terpene_Cyclase_Like_1_N-term"/>
    <property type="match status" value="2"/>
</dbReference>
<dbReference type="InterPro" id="IPR001906">
    <property type="entry name" value="Terpene_synth_N"/>
</dbReference>
<evidence type="ECO:0000256" key="1">
    <source>
        <dbReference type="ARBA" id="ARBA00022723"/>
    </source>
</evidence>
<dbReference type="InterPro" id="IPR050148">
    <property type="entry name" value="Terpene_synthase-like"/>
</dbReference>
<protein>
    <submittedName>
        <fullName evidence="6">Uncharacterized protein</fullName>
    </submittedName>
</protein>
<sequence length="1037" mass="120160">MTQSEAWMRERDEELREAVRRMFRDNKDVTQTMHLIDTIQLLGLDYHFEEEITQALKRVYDADSANDGLYEVSLRFRLLRERGYSVTSDVFNKFKDEGGSFSSALTDDVKGLLSLYNAAYLGTHGETILDEAISFTRSHLTSMVHDLNPPLATLVSLALETPLRRSIKRLFARHYISIYQEEPTRNDEILELKLDFHMLQSLHRQELKDICMRVFFVLHLYVLAWWKDLALTKTLSFARERVVEAYYWILGVYYEPQFSRARVMAAKIVIFTTLLDDIYDDYSTLEESQLLTDAIQRWEFEAVDQLPEYLKDFFLKLLITVQELETELAAEEKFRIFYLKEALKSQAGAYFEESRWRDETYAPTLEEHLGVSTMSSACPLFASAILVGMGEVATKEAFEWAASFPKIVEASAVIARIMNDITSYEREGKREHVVSTVHCCMKEYGTSIDDACKKLQEMVEDAWKDINQECLDPTTFLAPLLQTLLYFTRISENVYKYTDAYTESHTRMRECISLLLVVSSQPPDAAGHQVVRQCAVYHPDVWGDYFITHQPCSDETQAQAWVRERDEELREAVRRMFQDNNDVMQTMHLIDTIQLLGLDYHFEEEITEALKRVYDADSANHGLYEVSLRFRLLREKGYSVTSDVFDKFKDEGGSFSSALTDDVKGLLSLYNAAYLGTHGETILDEAISFTRSHLTSMVHDLNPPLATLVSLALETPLRRSIKRLFARHYISIYQEEPTRNDEILELAKLDFHMLQSLHQAYYWILGVYYEPQFSRARVMVAKIVIFTTLLDDIYDDYSTLEESQLLTDAIQRWEFEAVGQLPEYLKDFFCKLLITVQELETELEAEEKFRIFYLKEALKSQAGAYFEESRWRDEKYVPTLEEHLGVSTMSSAYPLLASAILVGMGEVATKEAFEWAASFPKIVEASALICRIMNDITSYEREGKREHVVSTVHCCMKEYGTSIDDACKKLQEMVEDAWKDINQECLDPTTFLAPLLQTPLYLTRIIENVYKYTDAYTESHTRMRECISLLLVRPVPI</sequence>
<accession>A0A9E7GVZ4</accession>
<dbReference type="InterPro" id="IPR034741">
    <property type="entry name" value="Terpene_cyclase-like_1_C"/>
</dbReference>
<feature type="domain" description="Terpene synthase metal-binding" evidence="5">
    <location>
        <begin position="755"/>
        <end position="980"/>
    </location>
</feature>
<proteinExistence type="predicted"/>
<evidence type="ECO:0000313" key="7">
    <source>
        <dbReference type="Proteomes" id="UP001055439"/>
    </source>
</evidence>
<dbReference type="SFLD" id="SFLDG01019">
    <property type="entry name" value="Terpene_Cyclase_Like_1_C_Termi"/>
    <property type="match status" value="2"/>
</dbReference>
<dbReference type="GO" id="GO:0009507">
    <property type="term" value="C:chloroplast"/>
    <property type="evidence" value="ECO:0007669"/>
    <property type="project" value="UniProtKB-ARBA"/>
</dbReference>
<gene>
    <name evidence="6" type="ORF">MUK42_16005</name>
</gene>
<dbReference type="SFLD" id="SFLDS00005">
    <property type="entry name" value="Isoprenoid_Synthase_Type_I"/>
    <property type="match status" value="2"/>
</dbReference>
<dbReference type="InterPro" id="IPR036965">
    <property type="entry name" value="Terpene_synth_N_sf"/>
</dbReference>
<keyword evidence="7" id="KW-1185">Reference proteome</keyword>
<feature type="domain" description="Terpene synthase N-terminal" evidence="4">
    <location>
        <begin position="541"/>
        <end position="713"/>
    </location>
</feature>
<dbReference type="Gene3D" id="1.10.600.10">
    <property type="entry name" value="Farnesyl Diphosphate Synthase"/>
    <property type="match status" value="2"/>
</dbReference>
<evidence type="ECO:0000256" key="3">
    <source>
        <dbReference type="ARBA" id="ARBA00023239"/>
    </source>
</evidence>
<dbReference type="Proteomes" id="UP001055439">
    <property type="component" value="Chromosome 8"/>
</dbReference>
<organism evidence="6 7">
    <name type="scientific">Musa troglodytarum</name>
    <name type="common">fe'i banana</name>
    <dbReference type="NCBI Taxonomy" id="320322"/>
    <lineage>
        <taxon>Eukaryota</taxon>
        <taxon>Viridiplantae</taxon>
        <taxon>Streptophyta</taxon>
        <taxon>Embryophyta</taxon>
        <taxon>Tracheophyta</taxon>
        <taxon>Spermatophyta</taxon>
        <taxon>Magnoliopsida</taxon>
        <taxon>Liliopsida</taxon>
        <taxon>Zingiberales</taxon>
        <taxon>Musaceae</taxon>
        <taxon>Musa</taxon>
    </lineage>
</organism>
<dbReference type="InterPro" id="IPR044814">
    <property type="entry name" value="Terpene_cyclase_plant_C1"/>
</dbReference>
<dbReference type="Pfam" id="PF01397">
    <property type="entry name" value="Terpene_synth"/>
    <property type="match status" value="2"/>
</dbReference>
<feature type="domain" description="Terpene synthase N-terminal" evidence="4">
    <location>
        <begin position="3"/>
        <end position="159"/>
    </location>
</feature>
<dbReference type="SUPFAM" id="SSF48239">
    <property type="entry name" value="Terpenoid cyclases/Protein prenyltransferases"/>
    <property type="match status" value="2"/>
</dbReference>
<evidence type="ECO:0000313" key="6">
    <source>
        <dbReference type="EMBL" id="URE22751.1"/>
    </source>
</evidence>
<dbReference type="AlphaFoldDB" id="A0A9E7GVZ4"/>
<dbReference type="InterPro" id="IPR008930">
    <property type="entry name" value="Terpenoid_cyclase/PrenylTrfase"/>
</dbReference>
<keyword evidence="3" id="KW-0456">Lyase</keyword>
<dbReference type="Pfam" id="PF03936">
    <property type="entry name" value="Terpene_synth_C"/>
    <property type="match status" value="2"/>
</dbReference>
<keyword evidence="1" id="KW-0479">Metal-binding</keyword>
<dbReference type="InterPro" id="IPR008949">
    <property type="entry name" value="Isoprenoid_synthase_dom_sf"/>
</dbReference>
<dbReference type="Gene3D" id="1.50.10.130">
    <property type="entry name" value="Terpene synthase, N-terminal domain"/>
    <property type="match status" value="2"/>
</dbReference>
<dbReference type="GO" id="GO:0016102">
    <property type="term" value="P:diterpenoid biosynthetic process"/>
    <property type="evidence" value="ECO:0007669"/>
    <property type="project" value="InterPro"/>
</dbReference>
<dbReference type="GO" id="GO:0000287">
    <property type="term" value="F:magnesium ion binding"/>
    <property type="evidence" value="ECO:0007669"/>
    <property type="project" value="InterPro"/>
</dbReference>
<dbReference type="InterPro" id="IPR005630">
    <property type="entry name" value="Terpene_synthase_metal-bd"/>
</dbReference>
<reference evidence="6" key="1">
    <citation type="submission" date="2022-05" db="EMBL/GenBank/DDBJ databases">
        <title>The Musa troglodytarum L. genome provides insights into the mechanism of non-climacteric behaviour and enrichment of carotenoids.</title>
        <authorList>
            <person name="Wang J."/>
        </authorList>
    </citation>
    <scope>NUCLEOTIDE SEQUENCE</scope>
    <source>
        <tissue evidence="6">Leaf</tissue>
    </source>
</reference>